<proteinExistence type="predicted"/>
<name>A0ABU6VVI1_9FABA</name>
<dbReference type="EMBL" id="JASCZI010153664">
    <property type="protein sequence ID" value="MED6177559.1"/>
    <property type="molecule type" value="Genomic_DNA"/>
</dbReference>
<reference evidence="2 3" key="1">
    <citation type="journal article" date="2023" name="Plants (Basel)">
        <title>Bridging the Gap: Combining Genomics and Transcriptomics Approaches to Understand Stylosanthes scabra, an Orphan Legume from the Brazilian Caatinga.</title>
        <authorList>
            <person name="Ferreira-Neto J.R.C."/>
            <person name="da Silva M.D."/>
            <person name="Binneck E."/>
            <person name="de Melo N.F."/>
            <person name="da Silva R.H."/>
            <person name="de Melo A.L.T.M."/>
            <person name="Pandolfi V."/>
            <person name="Bustamante F.O."/>
            <person name="Brasileiro-Vidal A.C."/>
            <person name="Benko-Iseppon A.M."/>
        </authorList>
    </citation>
    <scope>NUCLEOTIDE SEQUENCE [LARGE SCALE GENOMIC DNA]</scope>
    <source>
        <tissue evidence="2">Leaves</tissue>
    </source>
</reference>
<protein>
    <submittedName>
        <fullName evidence="2">Uncharacterized protein</fullName>
    </submittedName>
</protein>
<organism evidence="2 3">
    <name type="scientific">Stylosanthes scabra</name>
    <dbReference type="NCBI Taxonomy" id="79078"/>
    <lineage>
        <taxon>Eukaryota</taxon>
        <taxon>Viridiplantae</taxon>
        <taxon>Streptophyta</taxon>
        <taxon>Embryophyta</taxon>
        <taxon>Tracheophyta</taxon>
        <taxon>Spermatophyta</taxon>
        <taxon>Magnoliopsida</taxon>
        <taxon>eudicotyledons</taxon>
        <taxon>Gunneridae</taxon>
        <taxon>Pentapetalae</taxon>
        <taxon>rosids</taxon>
        <taxon>fabids</taxon>
        <taxon>Fabales</taxon>
        <taxon>Fabaceae</taxon>
        <taxon>Papilionoideae</taxon>
        <taxon>50 kb inversion clade</taxon>
        <taxon>dalbergioids sensu lato</taxon>
        <taxon>Dalbergieae</taxon>
        <taxon>Pterocarpus clade</taxon>
        <taxon>Stylosanthes</taxon>
    </lineage>
</organism>
<dbReference type="Proteomes" id="UP001341840">
    <property type="component" value="Unassembled WGS sequence"/>
</dbReference>
<accession>A0ABU6VVI1</accession>
<evidence type="ECO:0000313" key="3">
    <source>
        <dbReference type="Proteomes" id="UP001341840"/>
    </source>
</evidence>
<evidence type="ECO:0000256" key="1">
    <source>
        <dbReference type="SAM" id="MobiDB-lite"/>
    </source>
</evidence>
<feature type="region of interest" description="Disordered" evidence="1">
    <location>
        <begin position="94"/>
        <end position="136"/>
    </location>
</feature>
<keyword evidence="3" id="KW-1185">Reference proteome</keyword>
<feature type="compositionally biased region" description="Basic and acidic residues" evidence="1">
    <location>
        <begin position="103"/>
        <end position="120"/>
    </location>
</feature>
<evidence type="ECO:0000313" key="2">
    <source>
        <dbReference type="EMBL" id="MED6177559.1"/>
    </source>
</evidence>
<gene>
    <name evidence="2" type="ORF">PIB30_099249</name>
</gene>
<sequence>MLGKSPCQLKIESVPPSTPNMIRHFDHWLTEKLRPKHLHAKLYHQRDCQKTCFNPYPIVQEAEGNSPEIPRPFQHRVYTDQKLTIVISTQLFGKKPKRRHNIRKESNKKTPKVYGRDPRMLPRLYATRRGPNNREN</sequence>
<comment type="caution">
    <text evidence="2">The sequence shown here is derived from an EMBL/GenBank/DDBJ whole genome shotgun (WGS) entry which is preliminary data.</text>
</comment>